<gene>
    <name evidence="8" type="ORF">AS888_10345</name>
</gene>
<evidence type="ECO:0000313" key="9">
    <source>
        <dbReference type="Proteomes" id="UP000064189"/>
    </source>
</evidence>
<evidence type="ECO:0000259" key="6">
    <source>
        <dbReference type="Pfam" id="PF01276"/>
    </source>
</evidence>
<dbReference type="Gene3D" id="3.40.640.10">
    <property type="entry name" value="Type I PLP-dependent aspartate aminotransferase-like (Major domain)"/>
    <property type="match status" value="1"/>
</dbReference>
<dbReference type="InterPro" id="IPR015424">
    <property type="entry name" value="PyrdxlP-dep_Trfase"/>
</dbReference>
<dbReference type="InterPro" id="IPR015421">
    <property type="entry name" value="PyrdxlP-dep_Trfase_major"/>
</dbReference>
<comment type="similarity">
    <text evidence="2">Belongs to the Orn/Lys/Arg decarboxylase class-I family.</text>
</comment>
<feature type="domain" description="Orn/Lys/Arg decarboxylases family 1 pyridoxal-P attachment site" evidence="6">
    <location>
        <begin position="6"/>
        <end position="277"/>
    </location>
</feature>
<evidence type="ECO:0000259" key="7">
    <source>
        <dbReference type="Pfam" id="PF03711"/>
    </source>
</evidence>
<keyword evidence="3" id="KW-0210">Decarboxylase</keyword>
<sequence length="484" mass="52552">MNQSQTPLFDAMSAFYKNEPISLHVPGHKNGRVFSEKGQALYSPVLGIDATELNGLDDLHAPEGAILEAEQLLADLYGVKKSHFLVNGSTVGNMAMILAACREGDKVLVQRNCHKSILHGLMLANVQPIFLRPVFYEEWGVAGGIAPELIAEALRVHPDAKAIVLTYPNYYGLGEDMGEMVKLAHQRGIPVLVDEAHGAHFQLGDPFPDTALKAGADAVVHSAHKTLPAMTMGSYLHLHSAYIDADQVSFYLQMLQSSSPSYPIMGSLDLSRAYLASFTPDDKKELNRKIGEFRGGLDALPSIKVMEAPKGTFCDPLKVVIQSKNGLSGFELQRLCEAKGIFAELADPNNLLLILPLLKMGAEFPFHEIIENINNATIGRTGKSMPIQMDSRHAGKSMTGLEMPYSLMKQRKPKSVEFRKSIGKVSAEMVIPYPPGIPLIMSGEMITAEHVSSLKGLLSLGARFHGGSSLANGELFVYESGQSG</sequence>
<dbReference type="EMBL" id="LNNH01000048">
    <property type="protein sequence ID" value="KWW12478.1"/>
    <property type="molecule type" value="Genomic_DNA"/>
</dbReference>
<feature type="domain" description="Orn/Lys/Arg decarboxylase C-terminal" evidence="7">
    <location>
        <begin position="405"/>
        <end position="455"/>
    </location>
</feature>
<dbReference type="GO" id="GO:0016831">
    <property type="term" value="F:carboxy-lyase activity"/>
    <property type="evidence" value="ECO:0007669"/>
    <property type="project" value="UniProtKB-KW"/>
</dbReference>
<dbReference type="InterPro" id="IPR036633">
    <property type="entry name" value="Prn/Lys/Arg_de-COase_C_sf"/>
</dbReference>
<keyword evidence="5" id="KW-0456">Lyase</keyword>
<evidence type="ECO:0000256" key="1">
    <source>
        <dbReference type="ARBA" id="ARBA00001933"/>
    </source>
</evidence>
<dbReference type="SUPFAM" id="SSF55904">
    <property type="entry name" value="Ornithine decarboxylase C-terminal domain"/>
    <property type="match status" value="1"/>
</dbReference>
<accession>A0A120GN11</accession>
<dbReference type="InterPro" id="IPR000310">
    <property type="entry name" value="Orn/Lys/Arg_deCO2ase_major_dom"/>
</dbReference>
<dbReference type="CDD" id="cd00615">
    <property type="entry name" value="Orn_deC_like"/>
    <property type="match status" value="1"/>
</dbReference>
<dbReference type="PANTHER" id="PTHR43277">
    <property type="entry name" value="ARGININE DECARBOXYLASE"/>
    <property type="match status" value="1"/>
</dbReference>
<dbReference type="AlphaFoldDB" id="A0A120GN11"/>
<evidence type="ECO:0000256" key="5">
    <source>
        <dbReference type="ARBA" id="ARBA00023239"/>
    </source>
</evidence>
<dbReference type="PANTHER" id="PTHR43277:SF3">
    <property type="entry name" value="DECARBOXYLASE, PUTATIVE-RELATED"/>
    <property type="match status" value="1"/>
</dbReference>
<proteinExistence type="inferred from homology"/>
<dbReference type="RefSeq" id="WP_061144051.1">
    <property type="nucleotide sequence ID" value="NZ_LNNH01000048.1"/>
</dbReference>
<name>A0A120GN11_9BACI</name>
<evidence type="ECO:0000256" key="4">
    <source>
        <dbReference type="ARBA" id="ARBA00022898"/>
    </source>
</evidence>
<reference evidence="8 9" key="1">
    <citation type="submission" date="2015-11" db="EMBL/GenBank/DDBJ databases">
        <title>Genome Sequence of Bacillus simplex strain VanAntwerpen2.</title>
        <authorList>
            <person name="Couger M.B."/>
        </authorList>
    </citation>
    <scope>NUCLEOTIDE SEQUENCE [LARGE SCALE GENOMIC DNA]</scope>
    <source>
        <strain evidence="8 9">VanAntwerpen02</strain>
    </source>
</reference>
<dbReference type="Gene3D" id="3.90.105.10">
    <property type="entry name" value="Molybdopterin biosynthesis moea protein, domain 2"/>
    <property type="match status" value="1"/>
</dbReference>
<dbReference type="InterPro" id="IPR052357">
    <property type="entry name" value="Orn_Lys_Arg_decarboxylase-I"/>
</dbReference>
<comment type="cofactor">
    <cofactor evidence="1">
        <name>pyridoxal 5'-phosphate</name>
        <dbReference type="ChEBI" id="CHEBI:597326"/>
    </cofactor>
</comment>
<evidence type="ECO:0000256" key="3">
    <source>
        <dbReference type="ARBA" id="ARBA00022793"/>
    </source>
</evidence>
<keyword evidence="4" id="KW-0663">Pyridoxal phosphate</keyword>
<dbReference type="SUPFAM" id="SSF53383">
    <property type="entry name" value="PLP-dependent transferases"/>
    <property type="match status" value="1"/>
</dbReference>
<dbReference type="InterPro" id="IPR008286">
    <property type="entry name" value="Prn/Lys/Arg_de-COase_C"/>
</dbReference>
<keyword evidence="9" id="KW-1185">Reference proteome</keyword>
<evidence type="ECO:0000256" key="2">
    <source>
        <dbReference type="ARBA" id="ARBA00010671"/>
    </source>
</evidence>
<evidence type="ECO:0000313" key="8">
    <source>
        <dbReference type="EMBL" id="KWW12478.1"/>
    </source>
</evidence>
<protein>
    <submittedName>
        <fullName evidence="8">Arginine decarboxylase</fullName>
    </submittedName>
</protein>
<organism evidence="8 9">
    <name type="scientific">Peribacillus simplex</name>
    <dbReference type="NCBI Taxonomy" id="1478"/>
    <lineage>
        <taxon>Bacteria</taxon>
        <taxon>Bacillati</taxon>
        <taxon>Bacillota</taxon>
        <taxon>Bacilli</taxon>
        <taxon>Bacillales</taxon>
        <taxon>Bacillaceae</taxon>
        <taxon>Peribacillus</taxon>
    </lineage>
</organism>
<dbReference type="Proteomes" id="UP000064189">
    <property type="component" value="Unassembled WGS sequence"/>
</dbReference>
<comment type="caution">
    <text evidence="8">The sequence shown here is derived from an EMBL/GenBank/DDBJ whole genome shotgun (WGS) entry which is preliminary data.</text>
</comment>
<dbReference type="Pfam" id="PF01276">
    <property type="entry name" value="OKR_DC_1"/>
    <property type="match status" value="1"/>
</dbReference>
<dbReference type="Pfam" id="PF03711">
    <property type="entry name" value="OKR_DC_1_C"/>
    <property type="match status" value="1"/>
</dbReference>